<evidence type="ECO:0000313" key="2">
    <source>
        <dbReference type="EMBL" id="KAK3307167.1"/>
    </source>
</evidence>
<accession>A0AAJ0GW37</accession>
<keyword evidence="3" id="KW-1185">Reference proteome</keyword>
<dbReference type="RefSeq" id="XP_062722947.1">
    <property type="nucleotide sequence ID" value="XM_062869106.1"/>
</dbReference>
<organism evidence="2 3">
    <name type="scientific">Chaetomium strumarium</name>
    <dbReference type="NCBI Taxonomy" id="1170767"/>
    <lineage>
        <taxon>Eukaryota</taxon>
        <taxon>Fungi</taxon>
        <taxon>Dikarya</taxon>
        <taxon>Ascomycota</taxon>
        <taxon>Pezizomycotina</taxon>
        <taxon>Sordariomycetes</taxon>
        <taxon>Sordariomycetidae</taxon>
        <taxon>Sordariales</taxon>
        <taxon>Chaetomiaceae</taxon>
        <taxon>Chaetomium</taxon>
    </lineage>
</organism>
<proteinExistence type="predicted"/>
<dbReference type="GeneID" id="87887935"/>
<reference evidence="2" key="1">
    <citation type="journal article" date="2023" name="Mol. Phylogenet. Evol.">
        <title>Genome-scale phylogeny and comparative genomics of the fungal order Sordariales.</title>
        <authorList>
            <person name="Hensen N."/>
            <person name="Bonometti L."/>
            <person name="Westerberg I."/>
            <person name="Brannstrom I.O."/>
            <person name="Guillou S."/>
            <person name="Cros-Aarteil S."/>
            <person name="Calhoun S."/>
            <person name="Haridas S."/>
            <person name="Kuo A."/>
            <person name="Mondo S."/>
            <person name="Pangilinan J."/>
            <person name="Riley R."/>
            <person name="LaButti K."/>
            <person name="Andreopoulos B."/>
            <person name="Lipzen A."/>
            <person name="Chen C."/>
            <person name="Yan M."/>
            <person name="Daum C."/>
            <person name="Ng V."/>
            <person name="Clum A."/>
            <person name="Steindorff A."/>
            <person name="Ohm R.A."/>
            <person name="Martin F."/>
            <person name="Silar P."/>
            <person name="Natvig D.O."/>
            <person name="Lalanne C."/>
            <person name="Gautier V."/>
            <person name="Ament-Velasquez S.L."/>
            <person name="Kruys A."/>
            <person name="Hutchinson M.I."/>
            <person name="Powell A.J."/>
            <person name="Barry K."/>
            <person name="Miller A.N."/>
            <person name="Grigoriev I.V."/>
            <person name="Debuchy R."/>
            <person name="Gladieux P."/>
            <person name="Hiltunen Thoren M."/>
            <person name="Johannesson H."/>
        </authorList>
    </citation>
    <scope>NUCLEOTIDE SEQUENCE</scope>
    <source>
        <strain evidence="2">CBS 333.67</strain>
    </source>
</reference>
<evidence type="ECO:0008006" key="4">
    <source>
        <dbReference type="Google" id="ProtNLM"/>
    </source>
</evidence>
<gene>
    <name evidence="2" type="ORF">B0T15DRAFT_529486</name>
</gene>
<evidence type="ECO:0000256" key="1">
    <source>
        <dbReference type="SAM" id="SignalP"/>
    </source>
</evidence>
<comment type="caution">
    <text evidence="2">The sequence shown here is derived from an EMBL/GenBank/DDBJ whole genome shotgun (WGS) entry which is preliminary data.</text>
</comment>
<name>A0AAJ0GW37_9PEZI</name>
<sequence>MSRSLLLSLVLSMFLTYCSNAVLSVSKLIFQADDTSNQRELILRRPGRALWTLLALHPRSSFLGRVCRYREYGTVRHMKAAWLHGITTCSL</sequence>
<evidence type="ECO:0000313" key="3">
    <source>
        <dbReference type="Proteomes" id="UP001273166"/>
    </source>
</evidence>
<reference evidence="2" key="2">
    <citation type="submission" date="2023-06" db="EMBL/GenBank/DDBJ databases">
        <authorList>
            <consortium name="Lawrence Berkeley National Laboratory"/>
            <person name="Mondo S.J."/>
            <person name="Hensen N."/>
            <person name="Bonometti L."/>
            <person name="Westerberg I."/>
            <person name="Brannstrom I.O."/>
            <person name="Guillou S."/>
            <person name="Cros-Aarteil S."/>
            <person name="Calhoun S."/>
            <person name="Haridas S."/>
            <person name="Kuo A."/>
            <person name="Pangilinan J."/>
            <person name="Riley R."/>
            <person name="Labutti K."/>
            <person name="Andreopoulos B."/>
            <person name="Lipzen A."/>
            <person name="Chen C."/>
            <person name="Yanf M."/>
            <person name="Daum C."/>
            <person name="Ng V."/>
            <person name="Clum A."/>
            <person name="Steindorff A."/>
            <person name="Ohm R."/>
            <person name="Martin F."/>
            <person name="Silar P."/>
            <person name="Natvig D."/>
            <person name="Lalanne C."/>
            <person name="Gautier V."/>
            <person name="Ament-Velasquez S.L."/>
            <person name="Kruys A."/>
            <person name="Hutchinson M.I."/>
            <person name="Powell A.J."/>
            <person name="Barry K."/>
            <person name="Miller A.N."/>
            <person name="Grigoriev I.V."/>
            <person name="Debuchy R."/>
            <person name="Gladieux P."/>
            <person name="Thoren M.H."/>
            <person name="Johannesson H."/>
        </authorList>
    </citation>
    <scope>NUCLEOTIDE SEQUENCE</scope>
    <source>
        <strain evidence="2">CBS 333.67</strain>
    </source>
</reference>
<dbReference type="Proteomes" id="UP001273166">
    <property type="component" value="Unassembled WGS sequence"/>
</dbReference>
<keyword evidence="1" id="KW-0732">Signal</keyword>
<dbReference type="EMBL" id="JAUDZG010000003">
    <property type="protein sequence ID" value="KAK3307167.1"/>
    <property type="molecule type" value="Genomic_DNA"/>
</dbReference>
<feature type="signal peptide" evidence="1">
    <location>
        <begin position="1"/>
        <end position="21"/>
    </location>
</feature>
<dbReference type="AlphaFoldDB" id="A0AAJ0GW37"/>
<protein>
    <recommendedName>
        <fullName evidence="4">Secreted protein</fullName>
    </recommendedName>
</protein>
<feature type="chain" id="PRO_5042541866" description="Secreted protein" evidence="1">
    <location>
        <begin position="22"/>
        <end position="91"/>
    </location>
</feature>